<organism evidence="1">
    <name type="scientific">Arundo donax</name>
    <name type="common">Giant reed</name>
    <name type="synonym">Donax arundinaceus</name>
    <dbReference type="NCBI Taxonomy" id="35708"/>
    <lineage>
        <taxon>Eukaryota</taxon>
        <taxon>Viridiplantae</taxon>
        <taxon>Streptophyta</taxon>
        <taxon>Embryophyta</taxon>
        <taxon>Tracheophyta</taxon>
        <taxon>Spermatophyta</taxon>
        <taxon>Magnoliopsida</taxon>
        <taxon>Liliopsida</taxon>
        <taxon>Poales</taxon>
        <taxon>Poaceae</taxon>
        <taxon>PACMAD clade</taxon>
        <taxon>Arundinoideae</taxon>
        <taxon>Arundineae</taxon>
        <taxon>Arundo</taxon>
    </lineage>
</organism>
<dbReference type="EMBL" id="GBRH01213835">
    <property type="protein sequence ID" value="JAD84060.1"/>
    <property type="molecule type" value="Transcribed_RNA"/>
</dbReference>
<name>A0A0A9DEI6_ARUDO</name>
<sequence>MSTWSTQQAWEKHDMRALSQERHNLWLHICCPNIRLKKRSKTTYLLCVKLQHQHNNSSDYIRLSRLTR</sequence>
<evidence type="ECO:0000313" key="1">
    <source>
        <dbReference type="EMBL" id="JAD84060.1"/>
    </source>
</evidence>
<proteinExistence type="predicted"/>
<protein>
    <submittedName>
        <fullName evidence="1">Uncharacterized protein</fullName>
    </submittedName>
</protein>
<reference evidence="1" key="2">
    <citation type="journal article" date="2015" name="Data Brief">
        <title>Shoot transcriptome of the giant reed, Arundo donax.</title>
        <authorList>
            <person name="Barrero R.A."/>
            <person name="Guerrero F.D."/>
            <person name="Moolhuijzen P."/>
            <person name="Goolsby J.A."/>
            <person name="Tidwell J."/>
            <person name="Bellgard S.E."/>
            <person name="Bellgard M.I."/>
        </authorList>
    </citation>
    <scope>NUCLEOTIDE SEQUENCE</scope>
    <source>
        <tissue evidence="1">Shoot tissue taken approximately 20 cm above the soil surface</tissue>
    </source>
</reference>
<accession>A0A0A9DEI6</accession>
<dbReference type="AlphaFoldDB" id="A0A0A9DEI6"/>
<reference evidence="1" key="1">
    <citation type="submission" date="2014-09" db="EMBL/GenBank/DDBJ databases">
        <authorList>
            <person name="Magalhaes I.L.F."/>
            <person name="Oliveira U."/>
            <person name="Santos F.R."/>
            <person name="Vidigal T.H.D.A."/>
            <person name="Brescovit A.D."/>
            <person name="Santos A.J."/>
        </authorList>
    </citation>
    <scope>NUCLEOTIDE SEQUENCE</scope>
    <source>
        <tissue evidence="1">Shoot tissue taken approximately 20 cm above the soil surface</tissue>
    </source>
</reference>